<dbReference type="Proteomes" id="UP001458880">
    <property type="component" value="Unassembled WGS sequence"/>
</dbReference>
<feature type="compositionally biased region" description="Pro residues" evidence="1">
    <location>
        <begin position="483"/>
        <end position="492"/>
    </location>
</feature>
<evidence type="ECO:0000313" key="4">
    <source>
        <dbReference type="Proteomes" id="UP001458880"/>
    </source>
</evidence>
<dbReference type="PROSITE" id="PS51082">
    <property type="entry name" value="WH2"/>
    <property type="match status" value="1"/>
</dbReference>
<evidence type="ECO:0000256" key="1">
    <source>
        <dbReference type="SAM" id="MobiDB-lite"/>
    </source>
</evidence>
<feature type="region of interest" description="Disordered" evidence="1">
    <location>
        <begin position="81"/>
        <end position="539"/>
    </location>
</feature>
<keyword evidence="4" id="KW-1185">Reference proteome</keyword>
<sequence>MPPPVSGGPNERSALLKSIQKGTKLKKTVTVDKSAPIIPGKVSSVSNSSTSSGGYGGDKPQMSGPPMLNGLGGLFADGIPKLKPVKAPGNNVFGSHERTKSGPTSTSNSNPPPSNNNNFVNTQKQIKMQIKASDNKNRGPPPPAPTRNTSNSIKDYPAPKKLPMSLKNGGPNPHVPFNTSVPNLAGMQVEPNRSSLHKKTMSNTNLGSLDNTDSGIGNNNNLPAKPTNFGKPQLAPKPPPLNGPTSTSNSNPPPSNNNNFVNTQKQIKMQIKASDNKNRGPPPPAPTRNTSNSIKDYPAPKKLPMSLKNGGPNPHVPFNTSVPNLAGMQVEPNRSSLHKKTMSNTNLGSLDNTDSGIGNNNNLPAKPTNFGKPQLAPKPPPLNGKPSIRISLNRTQSMHSPRSPSPQTGLHRQPGEHTPAGGATSHDSGTAESKPGFIDSLENIHQPAAPRATIAERPKAPPPSIPNTPPPPPSKTVIKHPGHAPPPPPPIAAPNDTAPTQAPPPLPHRTPPQIPRSVVQAPISNGSSAPVPPPRFSSMKDVGDFEARFADKFHDVSDFPSPMPFRGIDKVYLGIQVFSNKQQAPLPPNHLQLNNRLWNSSTC</sequence>
<dbReference type="Pfam" id="PF02205">
    <property type="entry name" value="WH2"/>
    <property type="match status" value="1"/>
</dbReference>
<feature type="compositionally biased region" description="Pro residues" evidence="1">
    <location>
        <begin position="501"/>
        <end position="514"/>
    </location>
</feature>
<organism evidence="3 4">
    <name type="scientific">Popillia japonica</name>
    <name type="common">Japanese beetle</name>
    <dbReference type="NCBI Taxonomy" id="7064"/>
    <lineage>
        <taxon>Eukaryota</taxon>
        <taxon>Metazoa</taxon>
        <taxon>Ecdysozoa</taxon>
        <taxon>Arthropoda</taxon>
        <taxon>Hexapoda</taxon>
        <taxon>Insecta</taxon>
        <taxon>Pterygota</taxon>
        <taxon>Neoptera</taxon>
        <taxon>Endopterygota</taxon>
        <taxon>Coleoptera</taxon>
        <taxon>Polyphaga</taxon>
        <taxon>Scarabaeiformia</taxon>
        <taxon>Scarabaeidae</taxon>
        <taxon>Rutelinae</taxon>
        <taxon>Popillia</taxon>
    </lineage>
</organism>
<feature type="compositionally biased region" description="Polar residues" evidence="1">
    <location>
        <begin position="342"/>
        <end position="363"/>
    </location>
</feature>
<proteinExistence type="predicted"/>
<feature type="compositionally biased region" description="Pro residues" evidence="1">
    <location>
        <begin position="460"/>
        <end position="474"/>
    </location>
</feature>
<dbReference type="InterPro" id="IPR003124">
    <property type="entry name" value="WH2_dom"/>
</dbReference>
<dbReference type="EMBL" id="JASPKY010000143">
    <property type="protein sequence ID" value="KAK9730733.1"/>
    <property type="molecule type" value="Genomic_DNA"/>
</dbReference>
<reference evidence="3 4" key="1">
    <citation type="journal article" date="2024" name="BMC Genomics">
        <title>De novo assembly and annotation of Popillia japonica's genome with initial clues to its potential as an invasive pest.</title>
        <authorList>
            <person name="Cucini C."/>
            <person name="Boschi S."/>
            <person name="Funari R."/>
            <person name="Cardaioli E."/>
            <person name="Iannotti N."/>
            <person name="Marturano G."/>
            <person name="Paoli F."/>
            <person name="Bruttini M."/>
            <person name="Carapelli A."/>
            <person name="Frati F."/>
            <person name="Nardi F."/>
        </authorList>
    </citation>
    <scope>NUCLEOTIDE SEQUENCE [LARGE SCALE GENOMIC DNA]</scope>
    <source>
        <strain evidence="3">DMR45628</strain>
    </source>
</reference>
<gene>
    <name evidence="3" type="ORF">QE152_g14330</name>
</gene>
<dbReference type="AlphaFoldDB" id="A0AAW1L8L7"/>
<evidence type="ECO:0000259" key="2">
    <source>
        <dbReference type="PROSITE" id="PS51082"/>
    </source>
</evidence>
<comment type="caution">
    <text evidence="3">The sequence shown here is derived from an EMBL/GenBank/DDBJ whole genome shotgun (WGS) entry which is preliminary data.</text>
</comment>
<feature type="domain" description="WH2" evidence="2">
    <location>
        <begin position="11"/>
        <end position="28"/>
    </location>
</feature>
<feature type="compositionally biased region" description="Low complexity" evidence="1">
    <location>
        <begin position="40"/>
        <end position="52"/>
    </location>
</feature>
<feature type="compositionally biased region" description="Polar residues" evidence="1">
    <location>
        <begin position="390"/>
        <end position="410"/>
    </location>
</feature>
<feature type="compositionally biased region" description="Polar residues" evidence="1">
    <location>
        <begin position="201"/>
        <end position="222"/>
    </location>
</feature>
<feature type="region of interest" description="Disordered" evidence="1">
    <location>
        <begin position="26"/>
        <end position="69"/>
    </location>
</feature>
<name>A0AAW1L8L7_POPJA</name>
<protein>
    <submittedName>
        <fullName evidence="3">WH2 motif</fullName>
    </submittedName>
</protein>
<accession>A0AAW1L8L7</accession>
<evidence type="ECO:0000313" key="3">
    <source>
        <dbReference type="EMBL" id="KAK9730733.1"/>
    </source>
</evidence>
<dbReference type="SMART" id="SM00246">
    <property type="entry name" value="WH2"/>
    <property type="match status" value="1"/>
</dbReference>
<dbReference type="GO" id="GO:0003779">
    <property type="term" value="F:actin binding"/>
    <property type="evidence" value="ECO:0007669"/>
    <property type="project" value="InterPro"/>
</dbReference>